<accession>C0VYN7</accession>
<dbReference type="EMBL" id="ACFG01000004">
    <property type="protein sequence ID" value="EEH64540.1"/>
    <property type="molecule type" value="Genomic_DNA"/>
</dbReference>
<evidence type="ECO:0000313" key="3">
    <source>
        <dbReference type="EMBL" id="EEH64540.1"/>
    </source>
</evidence>
<feature type="transmembrane region" description="Helical" evidence="1">
    <location>
        <begin position="34"/>
        <end position="57"/>
    </location>
</feature>
<organism evidence="3 4">
    <name type="scientific">Gleimia coleocanis DSM 15436</name>
    <dbReference type="NCBI Taxonomy" id="525245"/>
    <lineage>
        <taxon>Bacteria</taxon>
        <taxon>Bacillati</taxon>
        <taxon>Actinomycetota</taxon>
        <taxon>Actinomycetes</taxon>
        <taxon>Actinomycetales</taxon>
        <taxon>Actinomycetaceae</taxon>
        <taxon>Gleimia</taxon>
    </lineage>
</organism>
<keyword evidence="1" id="KW-0472">Membrane</keyword>
<dbReference type="Pfam" id="PF13399">
    <property type="entry name" value="LytR_C"/>
    <property type="match status" value="1"/>
</dbReference>
<gene>
    <name evidence="3" type="ORF">HMPREF0044_0277</name>
</gene>
<keyword evidence="1" id="KW-0812">Transmembrane</keyword>
<dbReference type="eggNOG" id="ENOG5032WRF">
    <property type="taxonomic scope" value="Bacteria"/>
</dbReference>
<dbReference type="HOGENOM" id="CLU_104056_1_0_11"/>
<evidence type="ECO:0000259" key="2">
    <source>
        <dbReference type="Pfam" id="PF13399"/>
    </source>
</evidence>
<dbReference type="STRING" id="525245.HMPREF0044_0277"/>
<reference evidence="3 4" key="1">
    <citation type="submission" date="2009-01" db="EMBL/GenBank/DDBJ databases">
        <authorList>
            <person name="Qin X."/>
            <person name="Bachman B."/>
            <person name="Battles P."/>
            <person name="Bell A."/>
            <person name="Bess C."/>
            <person name="Bickham C."/>
            <person name="Chaboub L."/>
            <person name="Chen D."/>
            <person name="Coyle M."/>
            <person name="Deiros D.R."/>
            <person name="Dinh H."/>
            <person name="Forbes L."/>
            <person name="Fowler G."/>
            <person name="Francisco L."/>
            <person name="Fu Q."/>
            <person name="Gubbala S."/>
            <person name="Hale W."/>
            <person name="Han Y."/>
            <person name="Hemphill L."/>
            <person name="Highlander S.K."/>
            <person name="Hirani K."/>
            <person name="Hogues M."/>
            <person name="Jackson L."/>
            <person name="Jakkamsetti A."/>
            <person name="Javaid M."/>
            <person name="Jiang H."/>
            <person name="Korchina V."/>
            <person name="Kovar C."/>
            <person name="Lara F."/>
            <person name="Lee S."/>
            <person name="Mata R."/>
            <person name="Mathew T."/>
            <person name="Moen C."/>
            <person name="Morales K."/>
            <person name="Munidasa M."/>
            <person name="Nazareth L."/>
            <person name="Ngo R."/>
            <person name="Nguyen L."/>
            <person name="Okwuonu G."/>
            <person name="Ongeri F."/>
            <person name="Patil S."/>
            <person name="Petrosino J."/>
            <person name="Pham C."/>
            <person name="Pham P."/>
            <person name="Pu L.-L."/>
            <person name="Puazo M."/>
            <person name="Raj R."/>
            <person name="Reid J."/>
            <person name="Rouhana J."/>
            <person name="Saada N."/>
            <person name="Shang Y."/>
            <person name="Simmons D."/>
            <person name="Thornton R."/>
            <person name="Warren J."/>
            <person name="Weissenberger G."/>
            <person name="Zhang J."/>
            <person name="Zhang L."/>
            <person name="Zhou C."/>
            <person name="Zhu D."/>
            <person name="Muzny D."/>
            <person name="Worley K."/>
            <person name="Gibbs R."/>
        </authorList>
    </citation>
    <scope>NUCLEOTIDE SEQUENCE [LARGE SCALE GENOMIC DNA]</scope>
    <source>
        <strain evidence="3 4">DSM 15436</strain>
    </source>
</reference>
<comment type="caution">
    <text evidence="3">The sequence shown here is derived from an EMBL/GenBank/DDBJ whole genome shotgun (WGS) entry which is preliminary data.</text>
</comment>
<dbReference type="InterPro" id="IPR027381">
    <property type="entry name" value="LytR/CpsA/Psr_C"/>
</dbReference>
<dbReference type="Proteomes" id="UP000010301">
    <property type="component" value="Unassembled WGS sequence"/>
</dbReference>
<evidence type="ECO:0000256" key="1">
    <source>
        <dbReference type="SAM" id="Phobius"/>
    </source>
</evidence>
<dbReference type="OrthoDB" id="5189665at2"/>
<keyword evidence="4" id="KW-1185">Reference proteome</keyword>
<protein>
    <recommendedName>
        <fullName evidence="2">LytR/CpsA/Psr regulator C-terminal domain-containing protein</fullName>
    </recommendedName>
</protein>
<keyword evidence="1" id="KW-1133">Transmembrane helix</keyword>
<proteinExistence type="predicted"/>
<dbReference type="RefSeq" id="WP_006547274.1">
    <property type="nucleotide sequence ID" value="NZ_DS999545.1"/>
</dbReference>
<sequence length="207" mass="22779">METQNTEPQEAPRAPQITPRVAYRKRRQRRQGKVFNVIVVLMGISSLVALLILTGLLKFPYYNSFNKVERFAEKGNIACVGKNVKPADLTGVKIKVFNGTSRAGLADTVGTALAGVGLEFTEKANYDGQFFGNIRIVTNGKNVVNAYSLARLFEGASVYYDPDAADVIQIIVGDAFTEMKPAEELKAIAEKRDVEFENPEGCLKVKE</sequence>
<evidence type="ECO:0000313" key="4">
    <source>
        <dbReference type="Proteomes" id="UP000010301"/>
    </source>
</evidence>
<dbReference type="AlphaFoldDB" id="C0VYN7"/>
<feature type="domain" description="LytR/CpsA/Psr regulator C-terminal" evidence="2">
    <location>
        <begin position="92"/>
        <end position="176"/>
    </location>
</feature>
<name>C0VYN7_9ACTO</name>
<dbReference type="Gene3D" id="3.30.70.2390">
    <property type="match status" value="1"/>
</dbReference>